<dbReference type="InterPro" id="IPR027417">
    <property type="entry name" value="P-loop_NTPase"/>
</dbReference>
<feature type="transmembrane region" description="Helical" evidence="10">
    <location>
        <begin position="966"/>
        <end position="987"/>
    </location>
</feature>
<dbReference type="FunFam" id="1.20.1560.10:FF:000013">
    <property type="entry name" value="ABC transporter C family member 2"/>
    <property type="match status" value="1"/>
</dbReference>
<feature type="domain" description="ABC transmembrane type-1" evidence="12">
    <location>
        <begin position="927"/>
        <end position="1204"/>
    </location>
</feature>
<dbReference type="GO" id="GO:0016887">
    <property type="term" value="F:ATP hydrolysis activity"/>
    <property type="evidence" value="ECO:0007669"/>
    <property type="project" value="InterPro"/>
</dbReference>
<evidence type="ECO:0000259" key="11">
    <source>
        <dbReference type="PROSITE" id="PS50893"/>
    </source>
</evidence>
<accession>A0A443I2I5</accession>
<proteinExistence type="predicted"/>
<feature type="region of interest" description="Disordered" evidence="9">
    <location>
        <begin position="391"/>
        <end position="422"/>
    </location>
</feature>
<evidence type="ECO:0000256" key="3">
    <source>
        <dbReference type="ARBA" id="ARBA00022692"/>
    </source>
</evidence>
<dbReference type="Proteomes" id="UP000283841">
    <property type="component" value="Unassembled WGS sequence"/>
</dbReference>
<evidence type="ECO:0000256" key="9">
    <source>
        <dbReference type="SAM" id="MobiDB-lite"/>
    </source>
</evidence>
<evidence type="ECO:0000313" key="13">
    <source>
        <dbReference type="EMBL" id="RWQ98299.1"/>
    </source>
</evidence>
<evidence type="ECO:0000256" key="10">
    <source>
        <dbReference type="SAM" id="Phobius"/>
    </source>
</evidence>
<dbReference type="InterPro" id="IPR011527">
    <property type="entry name" value="ABC1_TM_dom"/>
</dbReference>
<keyword evidence="7 10" id="KW-1133">Transmembrane helix</keyword>
<feature type="transmembrane region" description="Helical" evidence="10">
    <location>
        <begin position="1051"/>
        <end position="1079"/>
    </location>
</feature>
<dbReference type="CDD" id="cd18604">
    <property type="entry name" value="ABC_6TM_VMR1_D2_like"/>
    <property type="match status" value="1"/>
</dbReference>
<feature type="transmembrane region" description="Helical" evidence="10">
    <location>
        <begin position="466"/>
        <end position="485"/>
    </location>
</feature>
<sequence>MENLWGTLQFPMAVSGLQKVDSTVSLIKQLPERTSWQNKTQHAAAFVAKGDLHISFMAISLLVLMGRLFLDFVIPLNRTRQRLSDTTFTGEVRQFTPLRYVFGQCVFVTAAFVLSIVSVSHSGSWEKCLLLGYMLILCLARFVCKSSSYKCCIYHHLNTLALVATILQAIQVLLPMTAIDSPSRPRLIERAQLVLLAAVVLMAFIAPRPRQALQLDREVGVSSIKEKASPEETCSWWSYYCSYGWTTYMILRGCRRDLKMEDLPQVPSYDAPLKWLYGITAARLKGGKTFLTLCRLLKKDIRVLIFWSVGTAVSEYVAPSAMLRLLSYLEQPQEAVIHPAVWIALLFIGPMCRSLCYQQYIFNATRVLVRLNMSLVQEIYQTALRSHIYDNSEDRGEHERHTGKDQGNPSNASSKEAPRSGQSNITSLMSYDVDAIYNSRDIFYVMTAGTISVTIAMTLLYRMLGWPSLVGVFTLFLLTPLPAVLSNRVSSIQREVMRATDARLSKISEYLGSIRTLKYFGWEPAMAEKINELRSVEQKRLWKRNILVAIIAVSGDFLPMVSLLAMFSTVVLFTDIPLNAPVAFTSLSIMETLRLQFVWLSNIIRNASQGMESLRRLDHFFESAVPIKHHPAGPPEFKNATFRRTPVATFKLQDLTVRFLDGKLNVITGPTGSGKTSLLLSLLGETILEAGEATCPRDIAYVPQAAWLQNDTIRNNILFFAPYDEERYNSVIHACGLVQDIGQLPGGDQTIVGEKGQSLSGGQKQRVSLARAVYSRASTLVLDDVFSALDTHTTSAVYEGCFRSGMLQGRTVILVTHLPSALRDASLIVNLDRGAILSVRTSEEGGLLLKSSQCSVDTVVEDDSGSPPLLEPIESGSVQSTSGVLKMEDPKDTPGRLVEETSAKGRIPRTLVFRYMLLFGGYPYACLAIFVSLTVQVTYFSITYWLSIWTGSYARDEPPSNSKFYLGVYAVIVVTFLSLQFISNIIYQRGAWVAAGRLHSELATAVLSAPVSWFDQNPIGRAINRFGNDMRSLDAVLVTWLRQSADNILRFFFRLASIASIMPIFALPAAIICSIGFIIGEMYTRAQVSIKRLTAINYSPVFTHFTDTLAGMTVIRARQGMESVFQELLADKLAAHTQASEAQYNCNRWVSVRSDLCAATIAAAAGCIAYLKPGPPGLVGFSLTNAIGLSQTILVLVRTLNELEVELNSFERVKEYTQIEPEESVAEQEKSRMKSVPAGWPTSGCVEFQHVTARYHPDGPDVLKDVTFTAKPGQRIAIVGRTGSGKSTLGLSLLRFTDIVSGKVMIDGIDITEIPLHRLRTSISLIPQEPVLFSGDIRSNLDPFGQLDETDLQTALSACTAIEVPKSDDSTDNSHPHLLSLNTPVASNGENFSQGQRQVLGLARAISRRTKVVLLDEATASVDHRTDEHIQQIIRSEFPDSTIIAIAHRLRTIIDYDCVIVMGSGEILEYVYLLCPSCAVLEEEF</sequence>
<feature type="compositionally biased region" description="Polar residues" evidence="9">
    <location>
        <begin position="405"/>
        <end position="422"/>
    </location>
</feature>
<dbReference type="InterPro" id="IPR050173">
    <property type="entry name" value="ABC_transporter_C-like"/>
</dbReference>
<feature type="transmembrane region" description="Helical" evidence="10">
    <location>
        <begin position="442"/>
        <end position="460"/>
    </location>
</feature>
<gene>
    <name evidence="13" type="ORF">C8Q69DRAFT_166314</name>
</gene>
<dbReference type="PANTHER" id="PTHR24223:SF356">
    <property type="entry name" value="ATP-BINDING CASSETTE TRANSPORTER ABC4"/>
    <property type="match status" value="1"/>
</dbReference>
<dbReference type="InterPro" id="IPR003593">
    <property type="entry name" value="AAA+_ATPase"/>
</dbReference>
<evidence type="ECO:0000256" key="8">
    <source>
        <dbReference type="ARBA" id="ARBA00023136"/>
    </source>
</evidence>
<dbReference type="InterPro" id="IPR017871">
    <property type="entry name" value="ABC_transporter-like_CS"/>
</dbReference>
<feature type="transmembrane region" description="Helical" evidence="10">
    <location>
        <begin position="54"/>
        <end position="76"/>
    </location>
</feature>
<protein>
    <submittedName>
        <fullName evidence="13">Abc transporter</fullName>
    </submittedName>
</protein>
<feature type="transmembrane region" description="Helical" evidence="10">
    <location>
        <begin position="335"/>
        <end position="356"/>
    </location>
</feature>
<evidence type="ECO:0000256" key="1">
    <source>
        <dbReference type="ARBA" id="ARBA00004141"/>
    </source>
</evidence>
<dbReference type="CDD" id="cd18596">
    <property type="entry name" value="ABC_6TM_VMR1_D1_like"/>
    <property type="match status" value="1"/>
</dbReference>
<dbReference type="CDD" id="cd03244">
    <property type="entry name" value="ABCC_MRP_domain2"/>
    <property type="match status" value="1"/>
</dbReference>
<comment type="caution">
    <text evidence="13">The sequence shown here is derived from an EMBL/GenBank/DDBJ whole genome shotgun (WGS) entry which is preliminary data.</text>
</comment>
<dbReference type="GO" id="GO:0016020">
    <property type="term" value="C:membrane"/>
    <property type="evidence" value="ECO:0007669"/>
    <property type="project" value="UniProtKB-SubCell"/>
</dbReference>
<feature type="transmembrane region" description="Helical" evidence="10">
    <location>
        <begin position="546"/>
        <end position="574"/>
    </location>
</feature>
<dbReference type="InterPro" id="IPR003439">
    <property type="entry name" value="ABC_transporter-like_ATP-bd"/>
</dbReference>
<organism evidence="13 14">
    <name type="scientific">Byssochlamys spectabilis</name>
    <name type="common">Paecilomyces variotii</name>
    <dbReference type="NCBI Taxonomy" id="264951"/>
    <lineage>
        <taxon>Eukaryota</taxon>
        <taxon>Fungi</taxon>
        <taxon>Dikarya</taxon>
        <taxon>Ascomycota</taxon>
        <taxon>Pezizomycotina</taxon>
        <taxon>Eurotiomycetes</taxon>
        <taxon>Eurotiomycetidae</taxon>
        <taxon>Eurotiales</taxon>
        <taxon>Thermoascaceae</taxon>
        <taxon>Paecilomyces</taxon>
    </lineage>
</organism>
<evidence type="ECO:0000256" key="2">
    <source>
        <dbReference type="ARBA" id="ARBA00022448"/>
    </source>
</evidence>
<feature type="transmembrane region" description="Helical" evidence="10">
    <location>
        <begin position="924"/>
        <end position="946"/>
    </location>
</feature>
<keyword evidence="2" id="KW-0813">Transport</keyword>
<feature type="transmembrane region" description="Helical" evidence="10">
    <location>
        <begin position="97"/>
        <end position="118"/>
    </location>
</feature>
<dbReference type="STRING" id="264951.A0A443I2I5"/>
<dbReference type="PROSITE" id="PS00211">
    <property type="entry name" value="ABC_TRANSPORTER_1"/>
    <property type="match status" value="2"/>
</dbReference>
<dbReference type="GO" id="GO:0005737">
    <property type="term" value="C:cytoplasm"/>
    <property type="evidence" value="ECO:0007669"/>
    <property type="project" value="UniProtKB-ARBA"/>
</dbReference>
<keyword evidence="5" id="KW-0547">Nucleotide-binding</keyword>
<dbReference type="RefSeq" id="XP_028487944.1">
    <property type="nucleotide sequence ID" value="XM_028625723.1"/>
</dbReference>
<keyword evidence="14" id="KW-1185">Reference proteome</keyword>
<feature type="domain" description="ABC transmembrane type-1" evidence="12">
    <location>
        <begin position="303"/>
        <end position="609"/>
    </location>
</feature>
<dbReference type="PROSITE" id="PS50929">
    <property type="entry name" value="ABC_TM1F"/>
    <property type="match status" value="2"/>
</dbReference>
<dbReference type="PROSITE" id="PS50893">
    <property type="entry name" value="ABC_TRANSPORTER_2"/>
    <property type="match status" value="2"/>
</dbReference>
<dbReference type="VEuPathDB" id="FungiDB:C8Q69DRAFT_166314"/>
<evidence type="ECO:0000259" key="12">
    <source>
        <dbReference type="PROSITE" id="PS50929"/>
    </source>
</evidence>
<evidence type="ECO:0000313" key="14">
    <source>
        <dbReference type="Proteomes" id="UP000283841"/>
    </source>
</evidence>
<dbReference type="CDD" id="cd03250">
    <property type="entry name" value="ABCC_MRP_domain1"/>
    <property type="match status" value="1"/>
</dbReference>
<keyword evidence="6" id="KW-0067">ATP-binding</keyword>
<dbReference type="GO" id="GO:0140359">
    <property type="term" value="F:ABC-type transporter activity"/>
    <property type="evidence" value="ECO:0007669"/>
    <property type="project" value="InterPro"/>
</dbReference>
<comment type="subcellular location">
    <subcellularLocation>
        <location evidence="1">Membrane</location>
        <topology evidence="1">Multi-pass membrane protein</topology>
    </subcellularLocation>
</comment>
<name>A0A443I2I5_BYSSP</name>
<keyword evidence="8 10" id="KW-0472">Membrane</keyword>
<feature type="compositionally biased region" description="Basic and acidic residues" evidence="9">
    <location>
        <begin position="391"/>
        <end position="404"/>
    </location>
</feature>
<evidence type="ECO:0000256" key="5">
    <source>
        <dbReference type="ARBA" id="ARBA00022741"/>
    </source>
</evidence>
<evidence type="ECO:0000256" key="6">
    <source>
        <dbReference type="ARBA" id="ARBA00022840"/>
    </source>
</evidence>
<dbReference type="GO" id="GO:0005524">
    <property type="term" value="F:ATP binding"/>
    <property type="evidence" value="ECO:0007669"/>
    <property type="project" value="UniProtKB-KW"/>
</dbReference>
<feature type="transmembrane region" description="Helical" evidence="10">
    <location>
        <begin position="303"/>
        <end position="323"/>
    </location>
</feature>
<feature type="transmembrane region" description="Helical" evidence="10">
    <location>
        <begin position="124"/>
        <end position="144"/>
    </location>
</feature>
<dbReference type="FunFam" id="3.40.50.300:FF:000838">
    <property type="entry name" value="ABC multidrug transporter (Eurofung)"/>
    <property type="match status" value="1"/>
</dbReference>
<feature type="transmembrane region" description="Helical" evidence="10">
    <location>
        <begin position="191"/>
        <end position="207"/>
    </location>
</feature>
<dbReference type="SMART" id="SM00382">
    <property type="entry name" value="AAA"/>
    <property type="match status" value="2"/>
</dbReference>
<keyword evidence="3 10" id="KW-0812">Transmembrane</keyword>
<dbReference type="Gene3D" id="1.20.1560.10">
    <property type="entry name" value="ABC transporter type 1, transmembrane domain"/>
    <property type="match status" value="2"/>
</dbReference>
<reference evidence="13 14" key="1">
    <citation type="journal article" date="2018" name="Front. Microbiol.">
        <title>Genomic and genetic insights into a cosmopolitan fungus, Paecilomyces variotii (Eurotiales).</title>
        <authorList>
            <person name="Urquhart A.S."/>
            <person name="Mondo S.J."/>
            <person name="Makela M.R."/>
            <person name="Hane J.K."/>
            <person name="Wiebenga A."/>
            <person name="He G."/>
            <person name="Mihaltcheva S."/>
            <person name="Pangilinan J."/>
            <person name="Lipzen A."/>
            <person name="Barry K."/>
            <person name="de Vries R.P."/>
            <person name="Grigoriev I.V."/>
            <person name="Idnurm A."/>
        </authorList>
    </citation>
    <scope>NUCLEOTIDE SEQUENCE [LARGE SCALE GENOMIC DNA]</scope>
    <source>
        <strain evidence="13 14">CBS 101075</strain>
    </source>
</reference>
<dbReference type="Pfam" id="PF00005">
    <property type="entry name" value="ABC_tran"/>
    <property type="match status" value="2"/>
</dbReference>
<feature type="domain" description="ABC transporter" evidence="11">
    <location>
        <begin position="1246"/>
        <end position="1485"/>
    </location>
</feature>
<dbReference type="SUPFAM" id="SSF90123">
    <property type="entry name" value="ABC transporter transmembrane region"/>
    <property type="match status" value="2"/>
</dbReference>
<dbReference type="PANTHER" id="PTHR24223">
    <property type="entry name" value="ATP-BINDING CASSETTE SUB-FAMILY C"/>
    <property type="match status" value="1"/>
</dbReference>
<dbReference type="Gene3D" id="3.40.50.300">
    <property type="entry name" value="P-loop containing nucleotide triphosphate hydrolases"/>
    <property type="match status" value="2"/>
</dbReference>
<feature type="transmembrane region" description="Helical" evidence="10">
    <location>
        <begin position="156"/>
        <end position="179"/>
    </location>
</feature>
<evidence type="ECO:0000256" key="7">
    <source>
        <dbReference type="ARBA" id="ARBA00022989"/>
    </source>
</evidence>
<dbReference type="Pfam" id="PF00664">
    <property type="entry name" value="ABC_membrane"/>
    <property type="match status" value="2"/>
</dbReference>
<dbReference type="GeneID" id="39595000"/>
<feature type="domain" description="ABC transporter" evidence="11">
    <location>
        <begin position="635"/>
        <end position="858"/>
    </location>
</feature>
<dbReference type="SUPFAM" id="SSF52540">
    <property type="entry name" value="P-loop containing nucleoside triphosphate hydrolases"/>
    <property type="match status" value="2"/>
</dbReference>
<dbReference type="EMBL" id="RCNU01000002">
    <property type="protein sequence ID" value="RWQ98299.1"/>
    <property type="molecule type" value="Genomic_DNA"/>
</dbReference>
<dbReference type="InterPro" id="IPR036640">
    <property type="entry name" value="ABC1_TM_sf"/>
</dbReference>
<keyword evidence="4" id="KW-0677">Repeat</keyword>
<evidence type="ECO:0000256" key="4">
    <source>
        <dbReference type="ARBA" id="ARBA00022737"/>
    </source>
</evidence>